<dbReference type="Gene3D" id="3.40.50.300">
    <property type="entry name" value="P-loop containing nucleotide triphosphate hydrolases"/>
    <property type="match status" value="1"/>
</dbReference>
<keyword evidence="2" id="KW-0808">Transferase</keyword>
<comment type="caution">
    <text evidence="2">The sequence shown here is derived from an EMBL/GenBank/DDBJ whole genome shotgun (WGS) entry which is preliminary data.</text>
</comment>
<accession>A0ABS5S7U7</accession>
<dbReference type="PROSITE" id="PS50914">
    <property type="entry name" value="BON"/>
    <property type="match status" value="1"/>
</dbReference>
<name>A0ABS5S7U7_9BACT</name>
<evidence type="ECO:0000259" key="1">
    <source>
        <dbReference type="PROSITE" id="PS50914"/>
    </source>
</evidence>
<evidence type="ECO:0000313" key="2">
    <source>
        <dbReference type="EMBL" id="MBT0651446.1"/>
    </source>
</evidence>
<organism evidence="2 3">
    <name type="scientific">Geomobilimonas luticola</name>
    <dbReference type="NCBI Taxonomy" id="1114878"/>
    <lineage>
        <taxon>Bacteria</taxon>
        <taxon>Pseudomonadati</taxon>
        <taxon>Thermodesulfobacteriota</taxon>
        <taxon>Desulfuromonadia</taxon>
        <taxon>Geobacterales</taxon>
        <taxon>Geobacteraceae</taxon>
        <taxon>Geomobilimonas</taxon>
    </lineage>
</organism>
<feature type="domain" description="BON" evidence="1">
    <location>
        <begin position="198"/>
        <end position="266"/>
    </location>
</feature>
<dbReference type="SUPFAM" id="SSF52540">
    <property type="entry name" value="P-loop containing nucleoside triphosphate hydrolases"/>
    <property type="match status" value="1"/>
</dbReference>
<keyword evidence="2" id="KW-0418">Kinase</keyword>
<dbReference type="Proteomes" id="UP000756860">
    <property type="component" value="Unassembled WGS sequence"/>
</dbReference>
<dbReference type="Pfam" id="PF13189">
    <property type="entry name" value="Cytidylate_kin2"/>
    <property type="match status" value="1"/>
</dbReference>
<dbReference type="RefSeq" id="WP_214173464.1">
    <property type="nucleotide sequence ID" value="NZ_JAHCVK010000001.1"/>
</dbReference>
<sequence length="270" mass="29967">MAIVTISRGTYSGAKTIAEQLAGELGYPCVSQENIFSAAKDFGVPESEINAALIKPPSILRLSSGKRTAILNVIRAALLKLSHDGNLVYHGFAGHLLLGGVFHVLRIRVIASMEYRIEAAMRRHGATREQAVARIRRRDKQSVYWSRYLYGVDWQDPSLYDIVLNIERIRIDDAVQTLLQMTGLESFTPDEATRQAFDDLLLESMVWAELHLNPETQSADVRVEAKNGRVIITGSAGSEHVVRAIPDVARRVKGVGNVTCEVGVGSHWYW</sequence>
<gene>
    <name evidence="2" type="ORF">KI810_00120</name>
</gene>
<protein>
    <submittedName>
        <fullName evidence="2">Cytidylate kinase family protein</fullName>
    </submittedName>
</protein>
<dbReference type="GO" id="GO:0016301">
    <property type="term" value="F:kinase activity"/>
    <property type="evidence" value="ECO:0007669"/>
    <property type="project" value="UniProtKB-KW"/>
</dbReference>
<dbReference type="Gene3D" id="3.30.1340.30">
    <property type="match status" value="1"/>
</dbReference>
<dbReference type="EMBL" id="JAHCVK010000001">
    <property type="protein sequence ID" value="MBT0651446.1"/>
    <property type="molecule type" value="Genomic_DNA"/>
</dbReference>
<evidence type="ECO:0000313" key="3">
    <source>
        <dbReference type="Proteomes" id="UP000756860"/>
    </source>
</evidence>
<keyword evidence="3" id="KW-1185">Reference proteome</keyword>
<dbReference type="Pfam" id="PF04972">
    <property type="entry name" value="BON"/>
    <property type="match status" value="1"/>
</dbReference>
<dbReference type="InterPro" id="IPR007055">
    <property type="entry name" value="BON_dom"/>
</dbReference>
<proteinExistence type="predicted"/>
<reference evidence="2 3" key="1">
    <citation type="submission" date="2021-05" db="EMBL/GenBank/DDBJ databases">
        <title>The draft genome of Geobacter luticola JCM 17780.</title>
        <authorList>
            <person name="Xu Z."/>
            <person name="Masuda Y."/>
            <person name="Itoh H."/>
            <person name="Senoo K."/>
        </authorList>
    </citation>
    <scope>NUCLEOTIDE SEQUENCE [LARGE SCALE GENOMIC DNA]</scope>
    <source>
        <strain evidence="2 3">JCM 17780</strain>
    </source>
</reference>
<dbReference type="InterPro" id="IPR027417">
    <property type="entry name" value="P-loop_NTPase"/>
</dbReference>